<feature type="region of interest" description="Disordered" evidence="1">
    <location>
        <begin position="43"/>
        <end position="81"/>
    </location>
</feature>
<dbReference type="EMBL" id="JBIAZU010000012">
    <property type="protein sequence ID" value="MFF5297533.1"/>
    <property type="molecule type" value="Genomic_DNA"/>
</dbReference>
<organism evidence="3 4">
    <name type="scientific">Paractinoplanes globisporus</name>
    <dbReference type="NCBI Taxonomy" id="113565"/>
    <lineage>
        <taxon>Bacteria</taxon>
        <taxon>Bacillati</taxon>
        <taxon>Actinomycetota</taxon>
        <taxon>Actinomycetes</taxon>
        <taxon>Micromonosporales</taxon>
        <taxon>Micromonosporaceae</taxon>
        <taxon>Paractinoplanes</taxon>
    </lineage>
</organism>
<sequence>MTDLTALVRGLLAAGVAPEDLDVEVLRDALWMATVVAREVAPPPAPAAAGPPAAVGPGEPRPGPTPEPVEEDDGPPEDTETVGIHLELGAGEKPREGRPAYPVRIDAPAPLPSALALTRSLRPFRRARRTGRRAVLDAERTVRATVEAGGLLQPVMRSIPEPRFAAHLVVDDAASMTAWNGPLREFADVLRRANVFTTVERWRLVAGQAGPALVPAEGRRPIEVPWLRMSRDDVVLLATDARDERWRSDEWWQTVWTWAHRSSIALLNPLPPRWWTRTALPPDTVRIHTRAAARPNIALTARAPRRPRAGHDGKTVPLPVLTLAAGDFQAWSQMVASAHPDGCLGVLLSRDQPGHPPARGATGADAVAGFRRLAGRSAWRLAVLLSASEAHTYETMRIIQVDLMPRSSAADLAEVLAGGLLNAVPNGTATIFQFDPDARAELHGDLLAYDAFRVFQALRDRLEQQAGTNAVRALIEDPDATAGLPAGLRDLAAASVSALSSSGYTISAERRTRSAGSPRPDESPYLSVLDPIQAQMLSSPSQLQLTVLRSPMKDDQYEYTLILLTPTSDQYVGINVQATSRIVRHNHERLVSEVERAGRHGYRMLRSEAEPTSDEDQMVRLRDMGRILYRLVIPTAMREVIERHPTAPLVVITNDRALAWELMVGDDFVALQRPLARMPIGRSGPRRSLAAEPAVRRRRVALVGSAGEESHLPAVEREIRPVADRLATAWHDEVDVDILLTGSARPADGDNFDRVLIAGDYDIIHYVGYLPDQSGLSLDGGESCSAERIQRLVSGAPLVFLNVSEAARLDEDAPPAGEGAFQGDPREGLASAFLYGGALACIGNSWPVPDAIAAHFAVAFYSHALEGLPLGEAMRLARRSVAKRYPQDPSWASFVFYGDPRFTLGQLDNPPPRTASNPVRTGT</sequence>
<dbReference type="InterPro" id="IPR024983">
    <property type="entry name" value="CHAT_dom"/>
</dbReference>
<proteinExistence type="predicted"/>
<feature type="domain" description="CHAT" evidence="2">
    <location>
        <begin position="624"/>
        <end position="899"/>
    </location>
</feature>
<feature type="compositionally biased region" description="Acidic residues" evidence="1">
    <location>
        <begin position="68"/>
        <end position="80"/>
    </location>
</feature>
<dbReference type="RefSeq" id="WP_026206227.1">
    <property type="nucleotide sequence ID" value="NZ_JBIAZU010000012.1"/>
</dbReference>
<feature type="compositionally biased region" description="Low complexity" evidence="1">
    <location>
        <begin position="47"/>
        <end position="58"/>
    </location>
</feature>
<dbReference type="Pfam" id="PF12770">
    <property type="entry name" value="CHAT"/>
    <property type="match status" value="1"/>
</dbReference>
<evidence type="ECO:0000313" key="4">
    <source>
        <dbReference type="Proteomes" id="UP001602245"/>
    </source>
</evidence>
<gene>
    <name evidence="3" type="ORF">ACFY35_49570</name>
</gene>
<reference evidence="3 4" key="1">
    <citation type="submission" date="2024-10" db="EMBL/GenBank/DDBJ databases">
        <title>The Natural Products Discovery Center: Release of the First 8490 Sequenced Strains for Exploring Actinobacteria Biosynthetic Diversity.</title>
        <authorList>
            <person name="Kalkreuter E."/>
            <person name="Kautsar S.A."/>
            <person name="Yang D."/>
            <person name="Bader C.D."/>
            <person name="Teijaro C.N."/>
            <person name="Fluegel L."/>
            <person name="Davis C.M."/>
            <person name="Simpson J.R."/>
            <person name="Lauterbach L."/>
            <person name="Steele A.D."/>
            <person name="Gui C."/>
            <person name="Meng S."/>
            <person name="Li G."/>
            <person name="Viehrig K."/>
            <person name="Ye F."/>
            <person name="Su P."/>
            <person name="Kiefer A.F."/>
            <person name="Nichols A."/>
            <person name="Cepeda A.J."/>
            <person name="Yan W."/>
            <person name="Fan B."/>
            <person name="Jiang Y."/>
            <person name="Adhikari A."/>
            <person name="Zheng C.-J."/>
            <person name="Schuster L."/>
            <person name="Cowan T.M."/>
            <person name="Smanski M.J."/>
            <person name="Chevrette M.G."/>
            <person name="De Carvalho L.P.S."/>
            <person name="Shen B."/>
        </authorList>
    </citation>
    <scope>NUCLEOTIDE SEQUENCE [LARGE SCALE GENOMIC DNA]</scope>
    <source>
        <strain evidence="3 4">NPDC000087</strain>
    </source>
</reference>
<protein>
    <submittedName>
        <fullName evidence="3">SAV_2336 N-terminal domain-related protein</fullName>
    </submittedName>
</protein>
<accession>A0ABW6WX23</accession>
<dbReference type="NCBIfam" id="NF041121">
    <property type="entry name" value="SAV_2336_NTERM"/>
    <property type="match status" value="1"/>
</dbReference>
<evidence type="ECO:0000259" key="2">
    <source>
        <dbReference type="Pfam" id="PF12770"/>
    </source>
</evidence>
<evidence type="ECO:0000313" key="3">
    <source>
        <dbReference type="EMBL" id="MFF5297533.1"/>
    </source>
</evidence>
<dbReference type="InterPro" id="IPR047738">
    <property type="entry name" value="SAV_2336-like_N"/>
</dbReference>
<name>A0ABW6WX23_9ACTN</name>
<keyword evidence="4" id="KW-1185">Reference proteome</keyword>
<comment type="caution">
    <text evidence="3">The sequence shown here is derived from an EMBL/GenBank/DDBJ whole genome shotgun (WGS) entry which is preliminary data.</text>
</comment>
<dbReference type="Proteomes" id="UP001602245">
    <property type="component" value="Unassembled WGS sequence"/>
</dbReference>
<feature type="region of interest" description="Disordered" evidence="1">
    <location>
        <begin position="86"/>
        <end position="105"/>
    </location>
</feature>
<evidence type="ECO:0000256" key="1">
    <source>
        <dbReference type="SAM" id="MobiDB-lite"/>
    </source>
</evidence>